<feature type="compositionally biased region" description="Pro residues" evidence="1">
    <location>
        <begin position="202"/>
        <end position="224"/>
    </location>
</feature>
<feature type="region of interest" description="Disordered" evidence="1">
    <location>
        <begin position="47"/>
        <end position="86"/>
    </location>
</feature>
<keyword evidence="3" id="KW-1185">Reference proteome</keyword>
<evidence type="ECO:0000313" key="2">
    <source>
        <dbReference type="EMBL" id="OMP11860.1"/>
    </source>
</evidence>
<dbReference type="GO" id="GO:0006508">
    <property type="term" value="P:proteolysis"/>
    <property type="evidence" value="ECO:0007669"/>
    <property type="project" value="UniProtKB-KW"/>
</dbReference>
<dbReference type="SUPFAM" id="SSF50630">
    <property type="entry name" value="Acid proteases"/>
    <property type="match status" value="1"/>
</dbReference>
<dbReference type="OrthoDB" id="1746660at2759"/>
<dbReference type="InterPro" id="IPR001969">
    <property type="entry name" value="Aspartic_peptidase_AS"/>
</dbReference>
<dbReference type="Gene3D" id="2.40.70.10">
    <property type="entry name" value="Acid Proteases"/>
    <property type="match status" value="1"/>
</dbReference>
<dbReference type="EMBL" id="AWUE01010160">
    <property type="protein sequence ID" value="OMP11860.1"/>
    <property type="molecule type" value="Genomic_DNA"/>
</dbReference>
<dbReference type="InterPro" id="IPR021109">
    <property type="entry name" value="Peptidase_aspartic_dom_sf"/>
</dbReference>
<dbReference type="GO" id="GO:0004190">
    <property type="term" value="F:aspartic-type endopeptidase activity"/>
    <property type="evidence" value="ECO:0007669"/>
    <property type="project" value="InterPro"/>
</dbReference>
<dbReference type="PANTHER" id="PTHR15503">
    <property type="entry name" value="LDOC1 RELATED"/>
    <property type="match status" value="1"/>
</dbReference>
<name>A0A1R3KXR0_9ROSI</name>
<accession>A0A1R3KXR0</accession>
<feature type="compositionally biased region" description="Low complexity" evidence="1">
    <location>
        <begin position="56"/>
        <end position="69"/>
    </location>
</feature>
<keyword evidence="2" id="KW-0378">Hydrolase</keyword>
<dbReference type="STRING" id="93759.A0A1R3KXR0"/>
<reference evidence="3" key="1">
    <citation type="submission" date="2013-09" db="EMBL/GenBank/DDBJ databases">
        <title>Corchorus olitorius genome sequencing.</title>
        <authorList>
            <person name="Alam M."/>
            <person name="Haque M.S."/>
            <person name="Islam M.S."/>
            <person name="Emdad E.M."/>
            <person name="Islam M.M."/>
            <person name="Ahmed B."/>
            <person name="Halim A."/>
            <person name="Hossen Q.M.M."/>
            <person name="Hossain M.Z."/>
            <person name="Ahmed R."/>
            <person name="Khan M.M."/>
            <person name="Islam R."/>
            <person name="Rashid M.M."/>
            <person name="Khan S.A."/>
            <person name="Rahman M.S."/>
            <person name="Alam M."/>
            <person name="Yahiya A.S."/>
            <person name="Khan M.S."/>
            <person name="Azam M.S."/>
            <person name="Haque T."/>
            <person name="Lashkar M.Z.H."/>
            <person name="Akhand A.I."/>
            <person name="Morshed G."/>
            <person name="Roy S."/>
            <person name="Uddin K.S."/>
            <person name="Rabeya T."/>
            <person name="Hossain A.S."/>
            <person name="Chowdhury A."/>
            <person name="Snigdha A.R."/>
            <person name="Mortoza M.S."/>
            <person name="Matin S.A."/>
            <person name="Hoque S.M.E."/>
            <person name="Islam M.K."/>
            <person name="Roy D.K."/>
            <person name="Haider R."/>
            <person name="Moosa M.M."/>
            <person name="Elias S.M."/>
            <person name="Hasan A.M."/>
            <person name="Jahan S."/>
            <person name="Shafiuddin M."/>
            <person name="Mahmood N."/>
            <person name="Shommy N.S."/>
        </authorList>
    </citation>
    <scope>NUCLEOTIDE SEQUENCE [LARGE SCALE GENOMIC DNA]</scope>
    <source>
        <strain evidence="3">cv. O-4</strain>
    </source>
</reference>
<feature type="region of interest" description="Disordered" evidence="1">
    <location>
        <begin position="190"/>
        <end position="230"/>
    </location>
</feature>
<organism evidence="2 3">
    <name type="scientific">Corchorus olitorius</name>
    <dbReference type="NCBI Taxonomy" id="93759"/>
    <lineage>
        <taxon>Eukaryota</taxon>
        <taxon>Viridiplantae</taxon>
        <taxon>Streptophyta</taxon>
        <taxon>Embryophyta</taxon>
        <taxon>Tracheophyta</taxon>
        <taxon>Spermatophyta</taxon>
        <taxon>Magnoliopsida</taxon>
        <taxon>eudicotyledons</taxon>
        <taxon>Gunneridae</taxon>
        <taxon>Pentapetalae</taxon>
        <taxon>rosids</taxon>
        <taxon>malvids</taxon>
        <taxon>Malvales</taxon>
        <taxon>Malvaceae</taxon>
        <taxon>Grewioideae</taxon>
        <taxon>Apeibeae</taxon>
        <taxon>Corchorus</taxon>
    </lineage>
</organism>
<dbReference type="Proteomes" id="UP000187203">
    <property type="component" value="Unassembled WGS sequence"/>
</dbReference>
<dbReference type="InterPro" id="IPR032567">
    <property type="entry name" value="RTL1-rel"/>
</dbReference>
<protein>
    <submittedName>
        <fullName evidence="2">Retroviral aspartyl protease</fullName>
    </submittedName>
</protein>
<dbReference type="PROSITE" id="PS00141">
    <property type="entry name" value="ASP_PROTEASE"/>
    <property type="match status" value="1"/>
</dbReference>
<evidence type="ECO:0000313" key="3">
    <source>
        <dbReference type="Proteomes" id="UP000187203"/>
    </source>
</evidence>
<evidence type="ECO:0000256" key="1">
    <source>
        <dbReference type="SAM" id="MobiDB-lite"/>
    </source>
</evidence>
<dbReference type="PANTHER" id="PTHR15503:SF22">
    <property type="entry name" value="TRANSPOSON TY3-I GAG POLYPROTEIN"/>
    <property type="match status" value="1"/>
</dbReference>
<gene>
    <name evidence="2" type="ORF">COLO4_03641</name>
</gene>
<proteinExistence type="predicted"/>
<sequence length="547" mass="60014">MSPKIDYAEAITALTAQVQDLKTTLETKLESNSTSISDIQLHLAQMEKNPSPPSIPISSSPMPSFSPSSTLDASGSGQGSATQNSNLKTPRFHLNYFDELRFSASGYLQPQVALFKLRQTSTVAQYQWEFEILANRVMGLTQEHLLNLFVSGLKLEIQREVIMFHPVTHYQAFELALMVEAKLSAGRGGFHRQPFQATSSPSLPPLPSRQPLPLPAPPRPPLALPTPSTQHTIRRLTPTEMQAQRAKGLCYNCDEQYKPGHKCRTAPFLLLQTEEDAIPPYIEESPAISLAELPLPPSPLDDSEFQVSFNALYGSPSHNTLKIIADLQGERFTVLIDSGSTHNLIQPRVARFLGLVIEPASPFAVMVGNDETLQCEGQVSDLTVILQGHKFQMDFFLLDISGADLVLGIQWLAQLGPLLADFGIPSISFVRNGALITLLGERLQQPTQLSAAQLQKLAHNDLILSDQLLTLVPAESSAAPLSLAVPEAVQELLEQYKAVFEEPHGLPPSRVGTSFSSKFRTTLANASISLLSFLNMVRPVFLHFLTD</sequence>
<comment type="caution">
    <text evidence="2">The sequence shown here is derived from an EMBL/GenBank/DDBJ whole genome shotgun (WGS) entry which is preliminary data.</text>
</comment>
<feature type="compositionally biased region" description="Polar residues" evidence="1">
    <location>
        <begin position="70"/>
        <end position="86"/>
    </location>
</feature>
<dbReference type="AlphaFoldDB" id="A0A1R3KXR0"/>
<keyword evidence="2" id="KW-0645">Protease</keyword>
<dbReference type="CDD" id="cd00303">
    <property type="entry name" value="retropepsin_like"/>
    <property type="match status" value="1"/>
</dbReference>
<dbReference type="Pfam" id="PF08284">
    <property type="entry name" value="RVP_2"/>
    <property type="match status" value="1"/>
</dbReference>